<reference evidence="1 2" key="1">
    <citation type="journal article" date="2022" name="Plant J.">
        <title>Chromosome-level genome of Camellia lanceoleosa provides a valuable resource for understanding genome evolution and self-incompatibility.</title>
        <authorList>
            <person name="Gong W."/>
            <person name="Xiao S."/>
            <person name="Wang L."/>
            <person name="Liao Z."/>
            <person name="Chang Y."/>
            <person name="Mo W."/>
            <person name="Hu G."/>
            <person name="Li W."/>
            <person name="Zhao G."/>
            <person name="Zhu H."/>
            <person name="Hu X."/>
            <person name="Ji K."/>
            <person name="Xiang X."/>
            <person name="Song Q."/>
            <person name="Yuan D."/>
            <person name="Jin S."/>
            <person name="Zhang L."/>
        </authorList>
    </citation>
    <scope>NUCLEOTIDE SEQUENCE [LARGE SCALE GENOMIC DNA]</scope>
    <source>
        <strain evidence="1">SQ_2022a</strain>
    </source>
</reference>
<name>A0ACC0IT58_9ERIC</name>
<proteinExistence type="predicted"/>
<evidence type="ECO:0000313" key="1">
    <source>
        <dbReference type="EMBL" id="KAI8028125.1"/>
    </source>
</evidence>
<comment type="caution">
    <text evidence="1">The sequence shown here is derived from an EMBL/GenBank/DDBJ whole genome shotgun (WGS) entry which is preliminary data.</text>
</comment>
<gene>
    <name evidence="1" type="ORF">LOK49_LG02G01895</name>
</gene>
<evidence type="ECO:0000313" key="2">
    <source>
        <dbReference type="Proteomes" id="UP001060215"/>
    </source>
</evidence>
<sequence>MVSYFVKEGSFPTNITSLTIAEFAGQLPISENSEYKQPPARALLLWKQTLGCIRTYCLSCIARFCASFQGMPELCLVKTLAALI</sequence>
<dbReference type="EMBL" id="CM045760">
    <property type="protein sequence ID" value="KAI8028125.1"/>
    <property type="molecule type" value="Genomic_DNA"/>
</dbReference>
<dbReference type="Proteomes" id="UP001060215">
    <property type="component" value="Chromosome 3"/>
</dbReference>
<protein>
    <submittedName>
        <fullName evidence="1">Uncharacterized protein</fullName>
    </submittedName>
</protein>
<organism evidence="1 2">
    <name type="scientific">Camellia lanceoleosa</name>
    <dbReference type="NCBI Taxonomy" id="1840588"/>
    <lineage>
        <taxon>Eukaryota</taxon>
        <taxon>Viridiplantae</taxon>
        <taxon>Streptophyta</taxon>
        <taxon>Embryophyta</taxon>
        <taxon>Tracheophyta</taxon>
        <taxon>Spermatophyta</taxon>
        <taxon>Magnoliopsida</taxon>
        <taxon>eudicotyledons</taxon>
        <taxon>Gunneridae</taxon>
        <taxon>Pentapetalae</taxon>
        <taxon>asterids</taxon>
        <taxon>Ericales</taxon>
        <taxon>Theaceae</taxon>
        <taxon>Camellia</taxon>
    </lineage>
</organism>
<accession>A0ACC0IT58</accession>
<keyword evidence="2" id="KW-1185">Reference proteome</keyword>